<dbReference type="Proteomes" id="UP000034406">
    <property type="component" value="Unassembled WGS sequence"/>
</dbReference>
<evidence type="ECO:0000256" key="1">
    <source>
        <dbReference type="ARBA" id="ARBA00022679"/>
    </source>
</evidence>
<accession>A0A0G0JXY9</accession>
<feature type="domain" description="Glycosyltransferase subfamily 4-like N-terminal" evidence="3">
    <location>
        <begin position="71"/>
        <end position="169"/>
    </location>
</feature>
<comment type="caution">
    <text evidence="4">The sequence shown here is derived from an EMBL/GenBank/DDBJ whole genome shotgun (WGS) entry which is preliminary data.</text>
</comment>
<dbReference type="CDD" id="cd03809">
    <property type="entry name" value="GT4_MtfB-like"/>
    <property type="match status" value="1"/>
</dbReference>
<organism evidence="4 5">
    <name type="scientific">Candidatus Shapirobacteria bacterium GW2011_GWE2_38_30</name>
    <dbReference type="NCBI Taxonomy" id="1618490"/>
    <lineage>
        <taxon>Bacteria</taxon>
        <taxon>Candidatus Shapironibacteriota</taxon>
    </lineage>
</organism>
<proteinExistence type="predicted"/>
<dbReference type="Pfam" id="PF13439">
    <property type="entry name" value="Glyco_transf_4"/>
    <property type="match status" value="1"/>
</dbReference>
<gene>
    <name evidence="4" type="ORF">US90_C0003G0040</name>
</gene>
<dbReference type="Pfam" id="PF00534">
    <property type="entry name" value="Glycos_transf_1"/>
    <property type="match status" value="1"/>
</dbReference>
<dbReference type="AlphaFoldDB" id="A0A0G0JXY9"/>
<reference evidence="4 5" key="1">
    <citation type="journal article" date="2015" name="Nature">
        <title>rRNA introns, odd ribosomes, and small enigmatic genomes across a large radiation of phyla.</title>
        <authorList>
            <person name="Brown C.T."/>
            <person name="Hug L.A."/>
            <person name="Thomas B.C."/>
            <person name="Sharon I."/>
            <person name="Castelle C.J."/>
            <person name="Singh A."/>
            <person name="Wilkins M.J."/>
            <person name="Williams K.H."/>
            <person name="Banfield J.F."/>
        </authorList>
    </citation>
    <scope>NUCLEOTIDE SEQUENCE [LARGE SCALE GENOMIC DNA]</scope>
</reference>
<evidence type="ECO:0000259" key="2">
    <source>
        <dbReference type="Pfam" id="PF00534"/>
    </source>
</evidence>
<protein>
    <submittedName>
        <fullName evidence="4">Glycosyltransferase family 4</fullName>
    </submittedName>
</protein>
<dbReference type="SUPFAM" id="SSF53756">
    <property type="entry name" value="UDP-Glycosyltransferase/glycogen phosphorylase"/>
    <property type="match status" value="1"/>
</dbReference>
<dbReference type="EMBL" id="LBUT01000003">
    <property type="protein sequence ID" value="KKQ71397.1"/>
    <property type="molecule type" value="Genomic_DNA"/>
</dbReference>
<evidence type="ECO:0000259" key="3">
    <source>
        <dbReference type="Pfam" id="PF13439"/>
    </source>
</evidence>
<dbReference type="PANTHER" id="PTHR46401">
    <property type="entry name" value="GLYCOSYLTRANSFERASE WBBK-RELATED"/>
    <property type="match status" value="1"/>
</dbReference>
<keyword evidence="1 4" id="KW-0808">Transferase</keyword>
<dbReference type="InterPro" id="IPR028098">
    <property type="entry name" value="Glyco_trans_4-like_N"/>
</dbReference>
<dbReference type="GO" id="GO:0016757">
    <property type="term" value="F:glycosyltransferase activity"/>
    <property type="evidence" value="ECO:0007669"/>
    <property type="project" value="InterPro"/>
</dbReference>
<name>A0A0G0JXY9_9BACT</name>
<evidence type="ECO:0000313" key="4">
    <source>
        <dbReference type="EMBL" id="KKQ71397.1"/>
    </source>
</evidence>
<dbReference type="STRING" id="1618490.US90_C0003G0040"/>
<dbReference type="Gene3D" id="3.40.50.2000">
    <property type="entry name" value="Glycogen Phosphorylase B"/>
    <property type="match status" value="2"/>
</dbReference>
<dbReference type="PANTHER" id="PTHR46401:SF2">
    <property type="entry name" value="GLYCOSYLTRANSFERASE WBBK-RELATED"/>
    <property type="match status" value="1"/>
</dbReference>
<feature type="domain" description="Glycosyl transferase family 1" evidence="2">
    <location>
        <begin position="186"/>
        <end position="337"/>
    </location>
</feature>
<evidence type="ECO:0000313" key="5">
    <source>
        <dbReference type="Proteomes" id="UP000034406"/>
    </source>
</evidence>
<sequence>MIIGIDGNEANQTIRVGVGQYAYNILTRLSQIKSSNIYHIYLKNPPLSDLPKSSSNWQYHFFGPQKLWTKLALPFHLYFDRLKLDLFYSPSHYSPSFCPFPTIPTIHDLGYLDTPHQFTHKDFYQLKNWTQTSIKNSKHLTAVSQFTKSQIQKIYQIKPENITVIPNGVGEPLKISPDQEKIILKKFNLLNQKYFIYLGTLKPNKNIPFLVEAFAQFVKLKPDYSNFKLVIAGKKGWLFQQIFSTVLQQKLTKHVIFTNYIKDTEKWTLLAHAQSLIIPSTYEGFGIPALEAMKVKTPVIASNIPAFKEVAQSAAIFIDPFKQKSLTQAMEDILKPSTKQILIKNGLVQVQKYTWSKSAQLLSDFFSNFSI</sequence>
<dbReference type="InterPro" id="IPR001296">
    <property type="entry name" value="Glyco_trans_1"/>
</dbReference>